<reference evidence="2" key="2">
    <citation type="journal article" date="2022" name="Microbiol. Resour. Announc.">
        <title>Whole-Genome Sequence of Entomortierella parvispora E1425, a Mucoromycotan Fungus Associated with Burkholderiaceae-Related Endosymbiotic Bacteria.</title>
        <authorList>
            <person name="Herlambang A."/>
            <person name="Guo Y."/>
            <person name="Takashima Y."/>
            <person name="Narisawa K."/>
            <person name="Ohta H."/>
            <person name="Nishizawa T."/>
        </authorList>
    </citation>
    <scope>NUCLEOTIDE SEQUENCE</scope>
    <source>
        <strain evidence="2">E1425</strain>
    </source>
</reference>
<evidence type="ECO:0000256" key="1">
    <source>
        <dbReference type="SAM" id="MobiDB-lite"/>
    </source>
</evidence>
<feature type="region of interest" description="Disordered" evidence="1">
    <location>
        <begin position="42"/>
        <end position="97"/>
    </location>
</feature>
<organism evidence="2 3">
    <name type="scientific">Entomortierella parvispora</name>
    <dbReference type="NCBI Taxonomy" id="205924"/>
    <lineage>
        <taxon>Eukaryota</taxon>
        <taxon>Fungi</taxon>
        <taxon>Fungi incertae sedis</taxon>
        <taxon>Mucoromycota</taxon>
        <taxon>Mortierellomycotina</taxon>
        <taxon>Mortierellomycetes</taxon>
        <taxon>Mortierellales</taxon>
        <taxon>Mortierellaceae</taxon>
        <taxon>Entomortierella</taxon>
    </lineage>
</organism>
<name>A0A9P3HKY7_9FUNG</name>
<dbReference type="Proteomes" id="UP000827284">
    <property type="component" value="Unassembled WGS sequence"/>
</dbReference>
<reference evidence="2" key="1">
    <citation type="submission" date="2021-11" db="EMBL/GenBank/DDBJ databases">
        <authorList>
            <person name="Herlambang A."/>
            <person name="Guo Y."/>
            <person name="Takashima Y."/>
            <person name="Nishizawa T."/>
        </authorList>
    </citation>
    <scope>NUCLEOTIDE SEQUENCE</scope>
    <source>
        <strain evidence="2">E1425</strain>
    </source>
</reference>
<feature type="region of interest" description="Disordered" evidence="1">
    <location>
        <begin position="404"/>
        <end position="493"/>
    </location>
</feature>
<comment type="caution">
    <text evidence="2">The sequence shown here is derived from an EMBL/GenBank/DDBJ whole genome shotgun (WGS) entry which is preliminary data.</text>
</comment>
<feature type="compositionally biased region" description="Polar residues" evidence="1">
    <location>
        <begin position="417"/>
        <end position="427"/>
    </location>
</feature>
<feature type="compositionally biased region" description="Low complexity" evidence="1">
    <location>
        <begin position="406"/>
        <end position="416"/>
    </location>
</feature>
<feature type="region of interest" description="Disordered" evidence="1">
    <location>
        <begin position="165"/>
        <end position="212"/>
    </location>
</feature>
<feature type="compositionally biased region" description="Polar residues" evidence="1">
    <location>
        <begin position="42"/>
        <end position="67"/>
    </location>
</feature>
<dbReference type="AlphaFoldDB" id="A0A9P3HKY7"/>
<feature type="compositionally biased region" description="Low complexity" evidence="1">
    <location>
        <begin position="435"/>
        <end position="452"/>
    </location>
</feature>
<dbReference type="EMBL" id="BQFW01000015">
    <property type="protein sequence ID" value="GJJ78675.1"/>
    <property type="molecule type" value="Genomic_DNA"/>
</dbReference>
<proteinExistence type="predicted"/>
<feature type="compositionally biased region" description="Polar residues" evidence="1">
    <location>
        <begin position="203"/>
        <end position="212"/>
    </location>
</feature>
<protein>
    <submittedName>
        <fullName evidence="2">Uncharacterized protein</fullName>
    </submittedName>
</protein>
<sequence>MSNSEPQLHTTEQWEQDLDLDLDQEQEGIYIAIPPPLVSPLTLQLDSSRNSSNNQLPTPTSSQSYTQWAMDGHFRQTQSGSAGSSQHQPPTDNTRGLPTFIAPSSSAAAQAALVTPVSPPPISLPAQLLNRLYPFSTMATPSTDISCASSSAAQAMRINNNSQHFSVSGSSFGSSSNSSSHNQSYSTPRSHLPYMTASGASHDISSNNAQTESTRSAAAAIIANSIIHSRDIRAPRGSSPYIPSSLSMLFTDPEIMQVQEEMARTTDHLQRRHHLDSQHTLLSEPGQDRHLNNEGSDLEDLLDDHERQEHRSLLGGTDTPGPPDEGLGYGYEVMQDHEYEGAFQQDMSREDYIAPHEPTSSSPLFPSPLTTLGRFGPGTMPSDLTRERQAANAGRIWQDYGTMGASLSQSQSSQQQPTFTPPMNQSHAAYYHAVSNHSYSSQEESQSNSTSTTCVPTGHYAVPEDGRWRRPRGRGPSHQSYASAGSTGGWSRQRLENGREDNCLRGILISIVSCWVCCESPAAAPCCSSCCL</sequence>
<feature type="compositionally biased region" description="Polar residues" evidence="1">
    <location>
        <begin position="75"/>
        <end position="96"/>
    </location>
</feature>
<evidence type="ECO:0000313" key="2">
    <source>
        <dbReference type="EMBL" id="GJJ78675.1"/>
    </source>
</evidence>
<feature type="compositionally biased region" description="Low complexity" evidence="1">
    <location>
        <begin position="165"/>
        <end position="186"/>
    </location>
</feature>
<keyword evidence="3" id="KW-1185">Reference proteome</keyword>
<feature type="region of interest" description="Disordered" evidence="1">
    <location>
        <begin position="271"/>
        <end position="297"/>
    </location>
</feature>
<dbReference type="OrthoDB" id="2449489at2759"/>
<accession>A0A9P3HKY7</accession>
<gene>
    <name evidence="2" type="ORF">EMPS_11034</name>
</gene>
<evidence type="ECO:0000313" key="3">
    <source>
        <dbReference type="Proteomes" id="UP000827284"/>
    </source>
</evidence>